<organism evidence="1 2">
    <name type="scientific">Peptoniphilus indolicus</name>
    <dbReference type="NCBI Taxonomy" id="33030"/>
    <lineage>
        <taxon>Bacteria</taxon>
        <taxon>Bacillati</taxon>
        <taxon>Bacillota</taxon>
        <taxon>Tissierellia</taxon>
        <taxon>Tissierellales</taxon>
        <taxon>Peptoniphilaceae</taxon>
        <taxon>Peptoniphilus</taxon>
    </lineage>
</organism>
<dbReference type="EMBL" id="UGTH01000001">
    <property type="protein sequence ID" value="SUB75943.1"/>
    <property type="molecule type" value="Genomic_DNA"/>
</dbReference>
<reference evidence="1 2" key="1">
    <citation type="submission" date="2018-06" db="EMBL/GenBank/DDBJ databases">
        <authorList>
            <consortium name="Pathogen Informatics"/>
            <person name="Doyle S."/>
        </authorList>
    </citation>
    <scope>NUCLEOTIDE SEQUENCE [LARGE SCALE GENOMIC DNA]</scope>
    <source>
        <strain evidence="1 2">NCTC11088</strain>
    </source>
</reference>
<accession>A0A379DF93</accession>
<dbReference type="RefSeq" id="WP_115312208.1">
    <property type="nucleotide sequence ID" value="NZ_UGTH01000001.1"/>
</dbReference>
<sequence length="288" mass="33540">MSKKVKIFFIALIVFLLYRGYLNLKNEIISLNDQIVNNNLRLSEIQSQLHQLKEGNKSILMKKDISFNNLNIENNTVECTVSLTLKRSFNNSKVLINVNGIEKNTELENGSYIYRDVLPINSNLKLGLLSIYNESVKEVENLNYEASVLNTVLGECYINVPWEYSFFEEKDKGDVFEMDFDGGIYTTFQGEWRKIPKKIDFVLLVNDREKYRHSIIPTDKGTNYMRGDIKSRKYKFLKNDRVLVNFEVEDEHGYIHVIPKLYRVIGDKDSSNKIELIQTVKDKNGNLI</sequence>
<name>A0A379DF93_9FIRM</name>
<evidence type="ECO:0000313" key="1">
    <source>
        <dbReference type="EMBL" id="SUB75943.1"/>
    </source>
</evidence>
<proteinExistence type="predicted"/>
<dbReference type="AlphaFoldDB" id="A0A379DF93"/>
<evidence type="ECO:0000313" key="2">
    <source>
        <dbReference type="Proteomes" id="UP000254777"/>
    </source>
</evidence>
<dbReference type="Proteomes" id="UP000254777">
    <property type="component" value="Unassembled WGS sequence"/>
</dbReference>
<gene>
    <name evidence="1" type="ORF">NCTC11088_01748</name>
</gene>
<protein>
    <submittedName>
        <fullName evidence="1">Uncharacterized protein</fullName>
    </submittedName>
</protein>